<comment type="similarity">
    <text evidence="1 6">Belongs to the DeoC/FbaB aldolase family. DeoC type 1 subfamily.</text>
</comment>
<evidence type="ECO:0000313" key="8">
    <source>
        <dbReference type="Proteomes" id="UP000823616"/>
    </source>
</evidence>
<dbReference type="CDD" id="cd00959">
    <property type="entry name" value="DeoC"/>
    <property type="match status" value="1"/>
</dbReference>
<reference evidence="7" key="1">
    <citation type="submission" date="2020-10" db="EMBL/GenBank/DDBJ databases">
        <authorList>
            <person name="Gilroy R."/>
        </authorList>
    </citation>
    <scope>NUCLEOTIDE SEQUENCE</scope>
    <source>
        <strain evidence="7">B3-4054</strain>
    </source>
</reference>
<dbReference type="SUPFAM" id="SSF51569">
    <property type="entry name" value="Aldolase"/>
    <property type="match status" value="1"/>
</dbReference>
<dbReference type="HAMAP" id="MF_00114">
    <property type="entry name" value="DeoC_type1"/>
    <property type="match status" value="1"/>
</dbReference>
<gene>
    <name evidence="6" type="primary">deoC</name>
    <name evidence="7" type="ORF">IAA96_04580</name>
</gene>
<protein>
    <recommendedName>
        <fullName evidence="6">Deoxyribose-phosphate aldolase</fullName>
        <shortName evidence="6">DERA</shortName>
        <ecNumber evidence="6">4.1.2.4</ecNumber>
    </recommendedName>
    <alternativeName>
        <fullName evidence="6">2-deoxy-D-ribose 5-phosphate aldolase</fullName>
    </alternativeName>
    <alternativeName>
        <fullName evidence="6">Phosphodeoxyriboaldolase</fullName>
        <shortName evidence="6">Deoxyriboaldolase</shortName>
    </alternativeName>
</protein>
<comment type="pathway">
    <text evidence="6">Carbohydrate degradation; 2-deoxy-D-ribose 1-phosphate degradation; D-glyceraldehyde 3-phosphate and acetaldehyde from 2-deoxy-alpha-D-ribose 1-phosphate: step 2/2.</text>
</comment>
<comment type="function">
    <text evidence="6">Catalyzes a reversible aldol reaction between acetaldehyde and D-glyceraldehyde 3-phosphate to generate 2-deoxy-D-ribose 5-phosphate.</text>
</comment>
<evidence type="ECO:0000256" key="1">
    <source>
        <dbReference type="ARBA" id="ARBA00010936"/>
    </source>
</evidence>
<dbReference type="GO" id="GO:0004139">
    <property type="term" value="F:deoxyribose-phosphate aldolase activity"/>
    <property type="evidence" value="ECO:0007669"/>
    <property type="project" value="UniProtKB-UniRule"/>
</dbReference>
<keyword evidence="3 6" id="KW-0456">Lyase</keyword>
<name>A0A9D9EMT8_9SPIR</name>
<dbReference type="Pfam" id="PF01791">
    <property type="entry name" value="DeoC"/>
    <property type="match status" value="1"/>
</dbReference>
<dbReference type="GO" id="GO:0006018">
    <property type="term" value="P:2-deoxyribose 1-phosphate catabolic process"/>
    <property type="evidence" value="ECO:0007669"/>
    <property type="project" value="UniProtKB-UniRule"/>
</dbReference>
<sequence>MNDAKPRQTEWNAGSLAGCIDQTLLTATATESDAEAFCREAAGFGFASVCLNPVFVPLAASVLRDSAVRVCTVVDFPLGAGGFSAKEAQAKTCIRDGAEELDFVVDLGLVKSRRWADLENRLSALNEAVKTFSASLWAKEPARKSRAGLPSVITKLILETCWLSDEEITGCCRCAVTAGMDFVKTSTGFAVVKDAGGALLPNGATVRHVRLMREAVGSAAGVKASGGIRKLPDALAMLEAGATRIGTSSGVRILRELDTLER</sequence>
<evidence type="ECO:0000313" key="7">
    <source>
        <dbReference type="EMBL" id="MBO8450364.1"/>
    </source>
</evidence>
<comment type="catalytic activity">
    <reaction evidence="5 6">
        <text>2-deoxy-D-ribose 5-phosphate = D-glyceraldehyde 3-phosphate + acetaldehyde</text>
        <dbReference type="Rhea" id="RHEA:12821"/>
        <dbReference type="ChEBI" id="CHEBI:15343"/>
        <dbReference type="ChEBI" id="CHEBI:59776"/>
        <dbReference type="ChEBI" id="CHEBI:62877"/>
        <dbReference type="EC" id="4.1.2.4"/>
    </reaction>
</comment>
<keyword evidence="2 6" id="KW-0963">Cytoplasm</keyword>
<feature type="active site" description="Proton donor/acceptor" evidence="6">
    <location>
        <position position="102"/>
    </location>
</feature>
<evidence type="ECO:0000256" key="3">
    <source>
        <dbReference type="ARBA" id="ARBA00023239"/>
    </source>
</evidence>
<proteinExistence type="inferred from homology"/>
<dbReference type="GO" id="GO:0009264">
    <property type="term" value="P:deoxyribonucleotide catabolic process"/>
    <property type="evidence" value="ECO:0007669"/>
    <property type="project" value="InterPro"/>
</dbReference>
<organism evidence="7 8">
    <name type="scientific">Candidatus Avitreponema avistercoris</name>
    <dbReference type="NCBI Taxonomy" id="2840705"/>
    <lineage>
        <taxon>Bacteria</taxon>
        <taxon>Pseudomonadati</taxon>
        <taxon>Spirochaetota</taxon>
        <taxon>Spirochaetia</taxon>
        <taxon>Spirochaetales</taxon>
        <taxon>Candidatus Avitreponema</taxon>
    </lineage>
</organism>
<dbReference type="GO" id="GO:0005737">
    <property type="term" value="C:cytoplasm"/>
    <property type="evidence" value="ECO:0007669"/>
    <property type="project" value="UniProtKB-SubCell"/>
</dbReference>
<dbReference type="InterPro" id="IPR002915">
    <property type="entry name" value="DeoC/FbaB/LacD_aldolase"/>
</dbReference>
<evidence type="ECO:0000256" key="5">
    <source>
        <dbReference type="ARBA" id="ARBA00048791"/>
    </source>
</evidence>
<evidence type="ECO:0000256" key="4">
    <source>
        <dbReference type="ARBA" id="ARBA00023270"/>
    </source>
</evidence>
<comment type="subcellular location">
    <subcellularLocation>
        <location evidence="6">Cytoplasm</location>
    </subcellularLocation>
</comment>
<keyword evidence="4 6" id="KW-0704">Schiff base</keyword>
<dbReference type="SMART" id="SM01133">
    <property type="entry name" value="DeoC"/>
    <property type="match status" value="1"/>
</dbReference>
<feature type="active site" description="Proton donor/acceptor" evidence="6">
    <location>
        <position position="223"/>
    </location>
</feature>
<accession>A0A9D9EMT8</accession>
<dbReference type="EC" id="4.1.2.4" evidence="6"/>
<dbReference type="Proteomes" id="UP000823616">
    <property type="component" value="Unassembled WGS sequence"/>
</dbReference>
<reference evidence="7" key="2">
    <citation type="journal article" date="2021" name="PeerJ">
        <title>Extensive microbial diversity within the chicken gut microbiome revealed by metagenomics and culture.</title>
        <authorList>
            <person name="Gilroy R."/>
            <person name="Ravi A."/>
            <person name="Getino M."/>
            <person name="Pursley I."/>
            <person name="Horton D.L."/>
            <person name="Alikhan N.F."/>
            <person name="Baker D."/>
            <person name="Gharbi K."/>
            <person name="Hall N."/>
            <person name="Watson M."/>
            <person name="Adriaenssens E.M."/>
            <person name="Foster-Nyarko E."/>
            <person name="Jarju S."/>
            <person name="Secka A."/>
            <person name="Antonio M."/>
            <person name="Oren A."/>
            <person name="Chaudhuri R.R."/>
            <person name="La Ragione R."/>
            <person name="Hildebrand F."/>
            <person name="Pallen M.J."/>
        </authorList>
    </citation>
    <scope>NUCLEOTIDE SEQUENCE</scope>
    <source>
        <strain evidence="7">B3-4054</strain>
    </source>
</reference>
<dbReference type="Gene3D" id="3.20.20.70">
    <property type="entry name" value="Aldolase class I"/>
    <property type="match status" value="1"/>
</dbReference>
<evidence type="ECO:0000256" key="2">
    <source>
        <dbReference type="ARBA" id="ARBA00022490"/>
    </source>
</evidence>
<dbReference type="InterPro" id="IPR028581">
    <property type="entry name" value="DeoC_typeI"/>
</dbReference>
<dbReference type="AlphaFoldDB" id="A0A9D9EMT8"/>
<dbReference type="InterPro" id="IPR013785">
    <property type="entry name" value="Aldolase_TIM"/>
</dbReference>
<dbReference type="PANTHER" id="PTHR10889:SF1">
    <property type="entry name" value="DEOXYRIBOSE-PHOSPHATE ALDOLASE"/>
    <property type="match status" value="1"/>
</dbReference>
<dbReference type="EMBL" id="JADIMS010000076">
    <property type="protein sequence ID" value="MBO8450364.1"/>
    <property type="molecule type" value="Genomic_DNA"/>
</dbReference>
<evidence type="ECO:0000256" key="6">
    <source>
        <dbReference type="HAMAP-Rule" id="MF_00114"/>
    </source>
</evidence>
<dbReference type="GO" id="GO:0016052">
    <property type="term" value="P:carbohydrate catabolic process"/>
    <property type="evidence" value="ECO:0007669"/>
    <property type="project" value="TreeGrafter"/>
</dbReference>
<dbReference type="PANTHER" id="PTHR10889">
    <property type="entry name" value="DEOXYRIBOSE-PHOSPHATE ALDOLASE"/>
    <property type="match status" value="1"/>
</dbReference>
<dbReference type="InterPro" id="IPR011343">
    <property type="entry name" value="DeoC"/>
</dbReference>
<dbReference type="PIRSF" id="PIRSF001357">
    <property type="entry name" value="DeoC"/>
    <property type="match status" value="1"/>
</dbReference>
<feature type="active site" description="Schiff-base intermediate with acetaldehyde" evidence="6">
    <location>
        <position position="184"/>
    </location>
</feature>
<comment type="caution">
    <text evidence="7">The sequence shown here is derived from an EMBL/GenBank/DDBJ whole genome shotgun (WGS) entry which is preliminary data.</text>
</comment>